<evidence type="ECO:0000256" key="1">
    <source>
        <dbReference type="ARBA" id="ARBA00001231"/>
    </source>
</evidence>
<gene>
    <name evidence="6" type="ORF">DPMN_176468</name>
</gene>
<dbReference type="EC" id="3.2.1.52" evidence="3"/>
<dbReference type="SUPFAM" id="SSF51445">
    <property type="entry name" value="(Trans)glycosidases"/>
    <property type="match status" value="1"/>
</dbReference>
<organism evidence="6 7">
    <name type="scientific">Dreissena polymorpha</name>
    <name type="common">Zebra mussel</name>
    <name type="synonym">Mytilus polymorpha</name>
    <dbReference type="NCBI Taxonomy" id="45954"/>
    <lineage>
        <taxon>Eukaryota</taxon>
        <taxon>Metazoa</taxon>
        <taxon>Spiralia</taxon>
        <taxon>Lophotrochozoa</taxon>
        <taxon>Mollusca</taxon>
        <taxon>Bivalvia</taxon>
        <taxon>Autobranchia</taxon>
        <taxon>Heteroconchia</taxon>
        <taxon>Euheterodonta</taxon>
        <taxon>Imparidentia</taxon>
        <taxon>Neoheterodontei</taxon>
        <taxon>Myida</taxon>
        <taxon>Dreissenoidea</taxon>
        <taxon>Dreissenidae</taxon>
        <taxon>Dreissena</taxon>
    </lineage>
</organism>
<dbReference type="GO" id="GO:0005975">
    <property type="term" value="P:carbohydrate metabolic process"/>
    <property type="evidence" value="ECO:0007669"/>
    <property type="project" value="InterPro"/>
</dbReference>
<feature type="domain" description="Glycoside hydrolase family 20 catalytic" evidence="5">
    <location>
        <begin position="1"/>
        <end position="51"/>
    </location>
</feature>
<evidence type="ECO:0000313" key="7">
    <source>
        <dbReference type="Proteomes" id="UP000828390"/>
    </source>
</evidence>
<evidence type="ECO:0000256" key="3">
    <source>
        <dbReference type="ARBA" id="ARBA00012663"/>
    </source>
</evidence>
<dbReference type="InterPro" id="IPR025705">
    <property type="entry name" value="Beta_hexosaminidase_sua/sub"/>
</dbReference>
<proteinExistence type="inferred from homology"/>
<evidence type="ECO:0000256" key="2">
    <source>
        <dbReference type="ARBA" id="ARBA00006285"/>
    </source>
</evidence>
<dbReference type="Proteomes" id="UP000828390">
    <property type="component" value="Unassembled WGS sequence"/>
</dbReference>
<reference evidence="6" key="1">
    <citation type="journal article" date="2019" name="bioRxiv">
        <title>The Genome of the Zebra Mussel, Dreissena polymorpha: A Resource for Invasive Species Research.</title>
        <authorList>
            <person name="McCartney M.A."/>
            <person name="Auch B."/>
            <person name="Kono T."/>
            <person name="Mallez S."/>
            <person name="Zhang Y."/>
            <person name="Obille A."/>
            <person name="Becker A."/>
            <person name="Abrahante J.E."/>
            <person name="Garbe J."/>
            <person name="Badalamenti J.P."/>
            <person name="Herman A."/>
            <person name="Mangelson H."/>
            <person name="Liachko I."/>
            <person name="Sullivan S."/>
            <person name="Sone E.D."/>
            <person name="Koren S."/>
            <person name="Silverstein K.A.T."/>
            <person name="Beckman K.B."/>
            <person name="Gohl D.M."/>
        </authorList>
    </citation>
    <scope>NUCLEOTIDE SEQUENCE</scope>
    <source>
        <strain evidence="6">Duluth1</strain>
        <tissue evidence="6">Whole animal</tissue>
    </source>
</reference>
<name>A0A9D4IJN3_DREPO</name>
<dbReference type="GO" id="GO:0004563">
    <property type="term" value="F:beta-N-acetylhexosaminidase activity"/>
    <property type="evidence" value="ECO:0007669"/>
    <property type="project" value="UniProtKB-EC"/>
</dbReference>
<reference evidence="6" key="2">
    <citation type="submission" date="2020-11" db="EMBL/GenBank/DDBJ databases">
        <authorList>
            <person name="McCartney M.A."/>
            <person name="Auch B."/>
            <person name="Kono T."/>
            <person name="Mallez S."/>
            <person name="Becker A."/>
            <person name="Gohl D.M."/>
            <person name="Silverstein K.A.T."/>
            <person name="Koren S."/>
            <person name="Bechman K.B."/>
            <person name="Herman A."/>
            <person name="Abrahante J.E."/>
            <person name="Garbe J."/>
        </authorList>
    </citation>
    <scope>NUCLEOTIDE SEQUENCE</scope>
    <source>
        <strain evidence="6">Duluth1</strain>
        <tissue evidence="6">Whole animal</tissue>
    </source>
</reference>
<comment type="caution">
    <text evidence="6">The sequence shown here is derived from an EMBL/GenBank/DDBJ whole genome shotgun (WGS) entry which is preliminary data.</text>
</comment>
<evidence type="ECO:0000313" key="6">
    <source>
        <dbReference type="EMBL" id="KAH3775072.1"/>
    </source>
</evidence>
<dbReference type="InterPro" id="IPR015883">
    <property type="entry name" value="Glyco_hydro_20_cat"/>
</dbReference>
<protein>
    <recommendedName>
        <fullName evidence="3">beta-N-acetylhexosaminidase</fullName>
        <ecNumber evidence="3">3.2.1.52</ecNumber>
    </recommendedName>
</protein>
<accession>A0A9D4IJN3</accession>
<dbReference type="PANTHER" id="PTHR22600">
    <property type="entry name" value="BETA-HEXOSAMINIDASE"/>
    <property type="match status" value="1"/>
</dbReference>
<evidence type="ECO:0000256" key="4">
    <source>
        <dbReference type="ARBA" id="ARBA00022801"/>
    </source>
</evidence>
<dbReference type="Gene3D" id="3.20.20.80">
    <property type="entry name" value="Glycosidases"/>
    <property type="match status" value="1"/>
</dbReference>
<dbReference type="Pfam" id="PF00728">
    <property type="entry name" value="Glyco_hydro_20"/>
    <property type="match status" value="1"/>
</dbReference>
<keyword evidence="4" id="KW-0378">Hydrolase</keyword>
<dbReference type="GO" id="GO:0016020">
    <property type="term" value="C:membrane"/>
    <property type="evidence" value="ECO:0007669"/>
    <property type="project" value="TreeGrafter"/>
</dbReference>
<dbReference type="AlphaFoldDB" id="A0A9D4IJN3"/>
<sequence length="56" mass="6446">MLLDVAGNFHRIDDVKRDIDVMAMQKMNVLHLHLKDDEGCRLDIEGLQELTLVLIT</sequence>
<dbReference type="EMBL" id="JAIWYP010000009">
    <property type="protein sequence ID" value="KAH3775072.1"/>
    <property type="molecule type" value="Genomic_DNA"/>
</dbReference>
<comment type="catalytic activity">
    <reaction evidence="1">
        <text>Hydrolysis of terminal non-reducing N-acetyl-D-hexosamine residues in N-acetyl-beta-D-hexosaminides.</text>
        <dbReference type="EC" id="3.2.1.52"/>
    </reaction>
</comment>
<comment type="similarity">
    <text evidence="2">Belongs to the glycosyl hydrolase 20 family.</text>
</comment>
<dbReference type="GO" id="GO:0030203">
    <property type="term" value="P:glycosaminoglycan metabolic process"/>
    <property type="evidence" value="ECO:0007669"/>
    <property type="project" value="TreeGrafter"/>
</dbReference>
<keyword evidence="7" id="KW-1185">Reference proteome</keyword>
<dbReference type="InterPro" id="IPR017853">
    <property type="entry name" value="GH"/>
</dbReference>
<evidence type="ECO:0000259" key="5">
    <source>
        <dbReference type="Pfam" id="PF00728"/>
    </source>
</evidence>
<dbReference type="PANTHER" id="PTHR22600:SF57">
    <property type="entry name" value="BETA-N-ACETYLHEXOSAMINIDASE"/>
    <property type="match status" value="1"/>
</dbReference>